<name>A0ACC0AG05_CATRO</name>
<evidence type="ECO:0000313" key="2">
    <source>
        <dbReference type="Proteomes" id="UP001060085"/>
    </source>
</evidence>
<comment type="caution">
    <text evidence="1">The sequence shown here is derived from an EMBL/GenBank/DDBJ whole genome shotgun (WGS) entry which is preliminary data.</text>
</comment>
<organism evidence="1 2">
    <name type="scientific">Catharanthus roseus</name>
    <name type="common">Madagascar periwinkle</name>
    <name type="synonym">Vinca rosea</name>
    <dbReference type="NCBI Taxonomy" id="4058"/>
    <lineage>
        <taxon>Eukaryota</taxon>
        <taxon>Viridiplantae</taxon>
        <taxon>Streptophyta</taxon>
        <taxon>Embryophyta</taxon>
        <taxon>Tracheophyta</taxon>
        <taxon>Spermatophyta</taxon>
        <taxon>Magnoliopsida</taxon>
        <taxon>eudicotyledons</taxon>
        <taxon>Gunneridae</taxon>
        <taxon>Pentapetalae</taxon>
        <taxon>asterids</taxon>
        <taxon>lamiids</taxon>
        <taxon>Gentianales</taxon>
        <taxon>Apocynaceae</taxon>
        <taxon>Rauvolfioideae</taxon>
        <taxon>Vinceae</taxon>
        <taxon>Catharanthinae</taxon>
        <taxon>Catharanthus</taxon>
    </lineage>
</organism>
<dbReference type="Proteomes" id="UP001060085">
    <property type="component" value="Linkage Group LG06"/>
</dbReference>
<keyword evidence="2" id="KW-1185">Reference proteome</keyword>
<accession>A0ACC0AG05</accession>
<gene>
    <name evidence="1" type="ORF">M9H77_27166</name>
</gene>
<reference evidence="2" key="1">
    <citation type="journal article" date="2023" name="Nat. Plants">
        <title>Single-cell RNA sequencing provides a high-resolution roadmap for understanding the multicellular compartmentation of specialized metabolism.</title>
        <authorList>
            <person name="Sun S."/>
            <person name="Shen X."/>
            <person name="Li Y."/>
            <person name="Li Y."/>
            <person name="Wang S."/>
            <person name="Li R."/>
            <person name="Zhang H."/>
            <person name="Shen G."/>
            <person name="Guo B."/>
            <person name="Wei J."/>
            <person name="Xu J."/>
            <person name="St-Pierre B."/>
            <person name="Chen S."/>
            <person name="Sun C."/>
        </authorList>
    </citation>
    <scope>NUCLEOTIDE SEQUENCE [LARGE SCALE GENOMIC DNA]</scope>
</reference>
<proteinExistence type="predicted"/>
<evidence type="ECO:0000313" key="1">
    <source>
        <dbReference type="EMBL" id="KAI5658373.1"/>
    </source>
</evidence>
<dbReference type="EMBL" id="CM044706">
    <property type="protein sequence ID" value="KAI5658373.1"/>
    <property type="molecule type" value="Genomic_DNA"/>
</dbReference>
<protein>
    <submittedName>
        <fullName evidence="1">Uncharacterized protein</fullName>
    </submittedName>
</protein>
<sequence>MRSSAPRCGIIGIPLCVKPNPNGIRGTGLRDRENRELGSTRVVPSHSQTIIKWQKDLTKRFSRSTCPSKMETMKRKQKRKPSTRMQTYHGRCLLVAFVCDLIFVRLDNSQGCLEFKKEEQSRQSIVVNWGNRLEIRHCTFSSFKSLKFIALIIWSVEERFSSKVPLGDNVRTKSGTWPFNLNIHTIRQPHSKEIGKEEQAITFPMFINDDDETAQESEESTSQGFQEPLPNLSEVEERLMQVTRVEQGGEETSHGVQRNENAKREQSLCYEKARMSFSSTLALTNLLFSFKELNLFEFYIIFLKLDFKIFISRLTWDSSTFITKKSYSEITLSHAWERTWETF</sequence>